<evidence type="ECO:0000256" key="2">
    <source>
        <dbReference type="ARBA" id="ARBA00022475"/>
    </source>
</evidence>
<feature type="domain" description="Sulfatase N-terminal" evidence="7">
    <location>
        <begin position="277"/>
        <end position="567"/>
    </location>
</feature>
<evidence type="ECO:0000313" key="8">
    <source>
        <dbReference type="EMBL" id="MDT7832062.1"/>
    </source>
</evidence>
<evidence type="ECO:0000256" key="6">
    <source>
        <dbReference type="SAM" id="Phobius"/>
    </source>
</evidence>
<keyword evidence="2" id="KW-1003">Cell membrane</keyword>
<dbReference type="PANTHER" id="PTHR47371:SF3">
    <property type="entry name" value="PHOSPHOGLYCEROL TRANSFERASE I"/>
    <property type="match status" value="1"/>
</dbReference>
<protein>
    <submittedName>
        <fullName evidence="8">Sulfatase-like hydrolase/transferase</fullName>
    </submittedName>
</protein>
<dbReference type="PIRSF" id="PIRSF005091">
    <property type="entry name" value="Mmb_sulf_HI1246"/>
    <property type="match status" value="1"/>
</dbReference>
<proteinExistence type="predicted"/>
<keyword evidence="9" id="KW-1185">Reference proteome</keyword>
<evidence type="ECO:0000256" key="3">
    <source>
        <dbReference type="ARBA" id="ARBA00022692"/>
    </source>
</evidence>
<dbReference type="InterPro" id="IPR050448">
    <property type="entry name" value="OpgB/LTA_synthase_biosynth"/>
</dbReference>
<organism evidence="8 9">
    <name type="scientific">Asprobacillus argus</name>
    <dbReference type="NCBI Taxonomy" id="3076534"/>
    <lineage>
        <taxon>Bacteria</taxon>
        <taxon>Pseudomonadati</taxon>
        <taxon>Bacteroidota</taxon>
        <taxon>Flavobacteriia</taxon>
        <taxon>Flavobacteriales</taxon>
        <taxon>Flavobacteriaceae</taxon>
        <taxon>Asprobacillus</taxon>
    </lineage>
</organism>
<gene>
    <name evidence="8" type="ORF">RQM59_06700</name>
</gene>
<evidence type="ECO:0000256" key="5">
    <source>
        <dbReference type="ARBA" id="ARBA00023136"/>
    </source>
</evidence>
<evidence type="ECO:0000259" key="7">
    <source>
        <dbReference type="Pfam" id="PF00884"/>
    </source>
</evidence>
<keyword evidence="5 6" id="KW-0472">Membrane</keyword>
<dbReference type="SUPFAM" id="SSF53649">
    <property type="entry name" value="Alkaline phosphatase-like"/>
    <property type="match status" value="1"/>
</dbReference>
<feature type="transmembrane region" description="Helical" evidence="6">
    <location>
        <begin position="86"/>
        <end position="105"/>
    </location>
</feature>
<name>A0ABU3LG82_9FLAO</name>
<dbReference type="EMBL" id="JAVTTO010000002">
    <property type="protein sequence ID" value="MDT7832062.1"/>
    <property type="molecule type" value="Genomic_DNA"/>
</dbReference>
<reference evidence="8 9" key="1">
    <citation type="submission" date="2023-09" db="EMBL/GenBank/DDBJ databases">
        <title>Novel taxa isolated from Blanes Bay.</title>
        <authorList>
            <person name="Rey-Velasco X."/>
            <person name="Lucena T."/>
        </authorList>
    </citation>
    <scope>NUCLEOTIDE SEQUENCE [LARGE SCALE GENOMIC DNA]</scope>
    <source>
        <strain evidence="8 9">S356</strain>
    </source>
</reference>
<dbReference type="InterPro" id="IPR012160">
    <property type="entry name" value="LtaS-like"/>
</dbReference>
<comment type="subcellular location">
    <subcellularLocation>
        <location evidence="1">Cell membrane</location>
        <topology evidence="1">Multi-pass membrane protein</topology>
    </subcellularLocation>
</comment>
<feature type="transmembrane region" description="Helical" evidence="6">
    <location>
        <begin position="12"/>
        <end position="35"/>
    </location>
</feature>
<dbReference type="RefSeq" id="WP_349241313.1">
    <property type="nucleotide sequence ID" value="NZ_JAVTTO010000002.1"/>
</dbReference>
<dbReference type="PANTHER" id="PTHR47371">
    <property type="entry name" value="LIPOTEICHOIC ACID SYNTHASE"/>
    <property type="match status" value="1"/>
</dbReference>
<comment type="caution">
    <text evidence="8">The sequence shown here is derived from an EMBL/GenBank/DDBJ whole genome shotgun (WGS) entry which is preliminary data.</text>
</comment>
<accession>A0ABU3LG82</accession>
<dbReference type="Gene3D" id="3.40.720.10">
    <property type="entry name" value="Alkaline Phosphatase, subunit A"/>
    <property type="match status" value="1"/>
</dbReference>
<feature type="transmembrane region" description="Helical" evidence="6">
    <location>
        <begin position="141"/>
        <end position="159"/>
    </location>
</feature>
<feature type="transmembrane region" description="Helical" evidence="6">
    <location>
        <begin position="180"/>
        <end position="198"/>
    </location>
</feature>
<dbReference type="InterPro" id="IPR000917">
    <property type="entry name" value="Sulfatase_N"/>
</dbReference>
<evidence type="ECO:0000313" key="9">
    <source>
        <dbReference type="Proteomes" id="UP001257277"/>
    </source>
</evidence>
<dbReference type="InterPro" id="IPR017850">
    <property type="entry name" value="Alkaline_phosphatase_core_sf"/>
</dbReference>
<keyword evidence="3 6" id="KW-0812">Transmembrane</keyword>
<sequence>MIKKLPNYIRYIVLNVLFLFIFSFVFRLIFFFALVHTDNVSGNEISTAFLFGVRFDVKLAILTFFPLALLILIVNHSFFKRKIYKIIATIYLVLAYLALTVFYLIDIGYYSYLYTRLDAASLRFLSNLKISTQLLWESYPVLKGAFGLLVLILATRFMTRYHYKKTASAAMHPISKKIKAVYFIGIFLLLSFGIYGSFTHYPLRWSQAFFSKNNTINQFSLNPVLNFFDSFAFRNEGVDLEKTKAYYPVIADYLNIPSDSINFQREVTFDSIPEKKPNIVVVMLESLGVVPMGFYGNPANGTPYMDKLMQESVHFDNFYVHKPGTAGSVFASITGLADIDDVKTASRNARVVDQRIIFDQFEGYEKFYFLGGSANWANIRGVFQSNIKDLKIYEEGSYEVEDRADVWGIDDYDLFKESDKILSELHKKETPFVAYIQTATNHRPFTVPDEKGSFRPLKEGEISEDVLKKAGFISLAQLNALRYLDFNVDVFLRRAKESGYYDNSIFVFFGDHNTSMNPTANFKKEFDLEIQVHHVPFFIHAPKYVKAKKITNVAKLVDLFPTAASIARTNYTNYTLGSNAMDTLNTDSFGFVHLKIKGEPAVGLIQNGFYYSKTNQTNTTNLYKLTDAETVDVSTLYPKVVSKMDSLITSYYHSTKYLYYNNKKLNK</sequence>
<keyword evidence="4 6" id="KW-1133">Transmembrane helix</keyword>
<dbReference type="CDD" id="cd16015">
    <property type="entry name" value="LTA_synthase"/>
    <property type="match status" value="1"/>
</dbReference>
<evidence type="ECO:0000256" key="1">
    <source>
        <dbReference type="ARBA" id="ARBA00004651"/>
    </source>
</evidence>
<evidence type="ECO:0000256" key="4">
    <source>
        <dbReference type="ARBA" id="ARBA00022989"/>
    </source>
</evidence>
<feature type="transmembrane region" description="Helical" evidence="6">
    <location>
        <begin position="55"/>
        <end position="74"/>
    </location>
</feature>
<dbReference type="Proteomes" id="UP001257277">
    <property type="component" value="Unassembled WGS sequence"/>
</dbReference>
<dbReference type="Pfam" id="PF00884">
    <property type="entry name" value="Sulfatase"/>
    <property type="match status" value="1"/>
</dbReference>